<organism evidence="1 2">
    <name type="scientific">Solea senegalensis</name>
    <name type="common">Senegalese sole</name>
    <dbReference type="NCBI Taxonomy" id="28829"/>
    <lineage>
        <taxon>Eukaryota</taxon>
        <taxon>Metazoa</taxon>
        <taxon>Chordata</taxon>
        <taxon>Craniata</taxon>
        <taxon>Vertebrata</taxon>
        <taxon>Euteleostomi</taxon>
        <taxon>Actinopterygii</taxon>
        <taxon>Neopterygii</taxon>
        <taxon>Teleostei</taxon>
        <taxon>Neoteleostei</taxon>
        <taxon>Acanthomorphata</taxon>
        <taxon>Carangaria</taxon>
        <taxon>Pleuronectiformes</taxon>
        <taxon>Pleuronectoidei</taxon>
        <taxon>Soleidae</taxon>
        <taxon>Solea</taxon>
    </lineage>
</organism>
<dbReference type="EMBL" id="JAGKHQ010000020">
    <property type="protein sequence ID" value="KAG7479125.1"/>
    <property type="molecule type" value="Genomic_DNA"/>
</dbReference>
<dbReference type="AlphaFoldDB" id="A0AAV6PWY4"/>
<name>A0AAV6PWY4_SOLSE</name>
<gene>
    <name evidence="1" type="ORF">JOB18_018790</name>
</gene>
<reference evidence="1 2" key="1">
    <citation type="journal article" date="2021" name="Sci. Rep.">
        <title>Chromosome anchoring in Senegalese sole (Solea senegalensis) reveals sex-associated markers and genome rearrangements in flatfish.</title>
        <authorList>
            <person name="Guerrero-Cozar I."/>
            <person name="Gomez-Garrido J."/>
            <person name="Berbel C."/>
            <person name="Martinez-Blanch J.F."/>
            <person name="Alioto T."/>
            <person name="Claros M.G."/>
            <person name="Gagnaire P.A."/>
            <person name="Manchado M."/>
        </authorList>
    </citation>
    <scope>NUCLEOTIDE SEQUENCE [LARGE SCALE GENOMIC DNA]</scope>
    <source>
        <strain evidence="1">Sse05_10M</strain>
    </source>
</reference>
<sequence length="91" mass="10495">MADISPKKPTSTLGVLIAEWTENRETRERCTCENFRLVEKGEYLTWRRKWTDSVFSERKGAKQSIDTVRGRKGVDDNCWTGRNAMGQSPVQ</sequence>
<protein>
    <submittedName>
        <fullName evidence="1">Uncharacterized protein</fullName>
    </submittedName>
</protein>
<dbReference type="Proteomes" id="UP000693946">
    <property type="component" value="Linkage Group LG8"/>
</dbReference>
<keyword evidence="2" id="KW-1185">Reference proteome</keyword>
<evidence type="ECO:0000313" key="2">
    <source>
        <dbReference type="Proteomes" id="UP000693946"/>
    </source>
</evidence>
<accession>A0AAV6PWY4</accession>
<proteinExistence type="predicted"/>
<comment type="caution">
    <text evidence="1">The sequence shown here is derived from an EMBL/GenBank/DDBJ whole genome shotgun (WGS) entry which is preliminary data.</text>
</comment>
<evidence type="ECO:0000313" key="1">
    <source>
        <dbReference type="EMBL" id="KAG7479125.1"/>
    </source>
</evidence>